<feature type="transmembrane region" description="Helical" evidence="9">
    <location>
        <begin position="125"/>
        <end position="150"/>
    </location>
</feature>
<sequence length="1027" mass="114280">MTPSKARKWYDIRWYSDEETKEDRKLIVRLDLLIVPYAVLAYWVKYLDQANLNNAYVAGLKEGLGFYGNELVQLQTFYIVGAVLGQLPFMFLFTYVPMYYLIPGMDVAWGIFTLLQFRITSFAELAAYRFLVGFFEAAFFPAVHYVLGSWYRGDEIARRGGIFYTGLSLGTLTAGLIQSAASSTLEGVHGLAGWRWMYIICAVITIPIGLFGYLVLPGTPDQPNRKVLSQQDVELAISRLHRSGHVSHEKFKWITVKKVLLTWHFWTIMLMDILFWNAGIHGSTGTFLLWIKSLGRYSASRVNELGTIAPALGIFYTLAVCFASDLLIGPAWAITVASVWNAIGLVILVIWNVPEPALWFAFSTIYAAVALSSVLHGWVNTQLRSSPAARSFTLVLINTVSQSTTIWTPLLTFKTVEAPRFPKGFAFCLASAVLLIVVVHGLNSYLKRAEYLFNPEVHEYDDLARSFIPIYAWSTAMPRILRLPVHEVRNGLSDIIATWRDILTLEARPMWGPGGITPCRIPAPRYLITQGDPASGSAIRGVCDHIMDGLLDDTSDCVPKEAAREALIATSSNPVDKSATKRTLGYWIELAKLLDKGGFNALFLADTYGGYDTYEGSLDNCIRRAAQWPVTDPTIAISAMAAVTKNLSFAITASTSFEPPFLLAKRFSTLDHFTQGRFGWNIVTSWKKAAFKAIGLENPIEHDERYRQADEYLNVLYKLWEGSWADDAINPDPENDSYADPGKIRTINHKGGFFTLNSRHIVDPSPQRTPFLFQAGTSDAGSEFAASHAEGIFVSSHSPAILRPKIARIRELAKARGRDPRSLKFFATFTPILGRTDEEAKAKYAELSRHASTIGGLVLVSGWTGIDLSRVPLDQELSASDVHEDHRISSLLEAFTATSPDVPRWTPRTVAEKAAIGGLGPVGVGSPETVAIKMEEWIREGDLDGFNIGYVTTPGSFEDVVELLIPELRRRGLYPEAQENEGETLTARERVYGKGQKGLRDDHPGSRYKYDRYPIEEDVAAGDETHQ</sequence>
<dbReference type="GO" id="GO:0004497">
    <property type="term" value="F:monooxygenase activity"/>
    <property type="evidence" value="ECO:0007669"/>
    <property type="project" value="InterPro"/>
</dbReference>
<dbReference type="PANTHER" id="PTHR30011">
    <property type="entry name" value="ALKANESULFONATE MONOOXYGENASE-RELATED"/>
    <property type="match status" value="1"/>
</dbReference>
<dbReference type="NCBIfam" id="TIGR03860">
    <property type="entry name" value="FMN_nitrolo"/>
    <property type="match status" value="1"/>
</dbReference>
<dbReference type="InterPro" id="IPR036661">
    <property type="entry name" value="Luciferase-like_sf"/>
</dbReference>
<evidence type="ECO:0000256" key="8">
    <source>
        <dbReference type="SAM" id="MobiDB-lite"/>
    </source>
</evidence>
<evidence type="ECO:0000259" key="10">
    <source>
        <dbReference type="Pfam" id="PF00296"/>
    </source>
</evidence>
<dbReference type="AlphaFoldDB" id="A0A4Z0Z2C8"/>
<comment type="similarity">
    <text evidence="6">Belongs to the NtaA/SnaA/DszA monooxygenase family.</text>
</comment>
<dbReference type="PANTHER" id="PTHR30011:SF30">
    <property type="entry name" value="XENOBIOTIC COMPOUND MONOOXYGENASE, DSZA FAMILY (AFU_ORTHOLOGUE AFUA_6G01920)"/>
    <property type="match status" value="1"/>
</dbReference>
<feature type="transmembrane region" description="Helical" evidence="9">
    <location>
        <begin position="76"/>
        <end position="93"/>
    </location>
</feature>
<dbReference type="GO" id="GO:0022857">
    <property type="term" value="F:transmembrane transporter activity"/>
    <property type="evidence" value="ECO:0007669"/>
    <property type="project" value="InterPro"/>
</dbReference>
<protein>
    <recommendedName>
        <fullName evidence="10">Luciferase-like domain-containing protein</fullName>
    </recommendedName>
</protein>
<keyword evidence="5 9" id="KW-0472">Membrane</keyword>
<evidence type="ECO:0000256" key="1">
    <source>
        <dbReference type="ARBA" id="ARBA00004141"/>
    </source>
</evidence>
<dbReference type="Proteomes" id="UP000297716">
    <property type="component" value="Unassembled WGS sequence"/>
</dbReference>
<feature type="transmembrane region" description="Helical" evidence="9">
    <location>
        <begin position="357"/>
        <end position="379"/>
    </location>
</feature>
<keyword evidence="4 9" id="KW-1133">Transmembrane helix</keyword>
<reference evidence="11 12" key="1">
    <citation type="submission" date="2019-03" db="EMBL/GenBank/DDBJ databases">
        <title>Draft genome sequence of Xylaria hypoxylon DSM 108379, a ubiquitous saprotrophic-parasitic fungi on hardwood.</title>
        <authorList>
            <person name="Buettner E."/>
            <person name="Leonhardt S."/>
            <person name="Gebauer A.M."/>
            <person name="Liers C."/>
            <person name="Hofrichter M."/>
            <person name="Kellner H."/>
        </authorList>
    </citation>
    <scope>NUCLEOTIDE SEQUENCE [LARGE SCALE GENOMIC DNA]</scope>
    <source>
        <strain evidence="11 12">DSM 108379</strain>
    </source>
</reference>
<comment type="subcellular location">
    <subcellularLocation>
        <location evidence="1">Membrane</location>
        <topology evidence="1">Multi-pass membrane protein</topology>
    </subcellularLocation>
</comment>
<proteinExistence type="inferred from homology"/>
<keyword evidence="3 9" id="KW-0812">Transmembrane</keyword>
<feature type="domain" description="Luciferase-like" evidence="10">
    <location>
        <begin position="572"/>
        <end position="939"/>
    </location>
</feature>
<evidence type="ECO:0000256" key="4">
    <source>
        <dbReference type="ARBA" id="ARBA00022989"/>
    </source>
</evidence>
<dbReference type="InterPro" id="IPR011701">
    <property type="entry name" value="MFS"/>
</dbReference>
<dbReference type="InterPro" id="IPR011251">
    <property type="entry name" value="Luciferase-like_dom"/>
</dbReference>
<evidence type="ECO:0000256" key="9">
    <source>
        <dbReference type="SAM" id="Phobius"/>
    </source>
</evidence>
<feature type="transmembrane region" description="Helical" evidence="9">
    <location>
        <begin position="424"/>
        <end position="442"/>
    </location>
</feature>
<dbReference type="EMBL" id="SKBN01000117">
    <property type="protein sequence ID" value="TGJ82752.1"/>
    <property type="molecule type" value="Genomic_DNA"/>
</dbReference>
<feature type="transmembrane region" description="Helical" evidence="9">
    <location>
        <begin position="305"/>
        <end position="324"/>
    </location>
</feature>
<feature type="transmembrane region" description="Helical" evidence="9">
    <location>
        <begin position="260"/>
        <end position="280"/>
    </location>
</feature>
<dbReference type="Gene3D" id="3.20.20.30">
    <property type="entry name" value="Luciferase-like domain"/>
    <property type="match status" value="1"/>
</dbReference>
<keyword evidence="12" id="KW-1185">Reference proteome</keyword>
<evidence type="ECO:0000313" key="12">
    <source>
        <dbReference type="Proteomes" id="UP000297716"/>
    </source>
</evidence>
<dbReference type="SUPFAM" id="SSF51679">
    <property type="entry name" value="Bacterial luciferase-like"/>
    <property type="match status" value="1"/>
</dbReference>
<keyword evidence="2" id="KW-0813">Transport</keyword>
<feature type="region of interest" description="Disordered" evidence="8">
    <location>
        <begin position="975"/>
        <end position="1027"/>
    </location>
</feature>
<dbReference type="Pfam" id="PF07690">
    <property type="entry name" value="MFS_1"/>
    <property type="match status" value="1"/>
</dbReference>
<dbReference type="InterPro" id="IPR016215">
    <property type="entry name" value="NTA_MOA"/>
</dbReference>
<dbReference type="OrthoDB" id="8922241at2759"/>
<evidence type="ECO:0000256" key="7">
    <source>
        <dbReference type="ARBA" id="ARBA00037968"/>
    </source>
</evidence>
<dbReference type="SUPFAM" id="SSF103473">
    <property type="entry name" value="MFS general substrate transporter"/>
    <property type="match status" value="1"/>
</dbReference>
<gene>
    <name evidence="11" type="ORF">E0Z10_g6014</name>
</gene>
<feature type="transmembrane region" description="Helical" evidence="9">
    <location>
        <begin position="196"/>
        <end position="216"/>
    </location>
</feature>
<feature type="transmembrane region" description="Helical" evidence="9">
    <location>
        <begin position="26"/>
        <end position="44"/>
    </location>
</feature>
<feature type="transmembrane region" description="Helical" evidence="9">
    <location>
        <begin position="100"/>
        <end position="119"/>
    </location>
</feature>
<feature type="transmembrane region" description="Helical" evidence="9">
    <location>
        <begin position="331"/>
        <end position="351"/>
    </location>
</feature>
<evidence type="ECO:0000256" key="5">
    <source>
        <dbReference type="ARBA" id="ARBA00023136"/>
    </source>
</evidence>
<comment type="similarity">
    <text evidence="7">Belongs to the major facilitator superfamily. Allantoate permease family.</text>
</comment>
<accession>A0A4Z0Z2C8</accession>
<evidence type="ECO:0000256" key="6">
    <source>
        <dbReference type="ARBA" id="ARBA00033748"/>
    </source>
</evidence>
<dbReference type="GO" id="GO:0016705">
    <property type="term" value="F:oxidoreductase activity, acting on paired donors, with incorporation or reduction of molecular oxygen"/>
    <property type="evidence" value="ECO:0007669"/>
    <property type="project" value="InterPro"/>
</dbReference>
<feature type="transmembrane region" description="Helical" evidence="9">
    <location>
        <begin position="162"/>
        <end position="181"/>
    </location>
</feature>
<dbReference type="Pfam" id="PF00296">
    <property type="entry name" value="Bac_luciferase"/>
    <property type="match status" value="1"/>
</dbReference>
<dbReference type="InterPro" id="IPR036259">
    <property type="entry name" value="MFS_trans_sf"/>
</dbReference>
<dbReference type="InterPro" id="IPR051260">
    <property type="entry name" value="Diverse_substr_monoxygenases"/>
</dbReference>
<dbReference type="FunFam" id="1.20.1250.20:FF:000065">
    <property type="entry name" value="Putative MFS pantothenate transporter"/>
    <property type="match status" value="1"/>
</dbReference>
<organism evidence="11 12">
    <name type="scientific">Xylaria hypoxylon</name>
    <dbReference type="NCBI Taxonomy" id="37992"/>
    <lineage>
        <taxon>Eukaryota</taxon>
        <taxon>Fungi</taxon>
        <taxon>Dikarya</taxon>
        <taxon>Ascomycota</taxon>
        <taxon>Pezizomycotina</taxon>
        <taxon>Sordariomycetes</taxon>
        <taxon>Xylariomycetidae</taxon>
        <taxon>Xylariales</taxon>
        <taxon>Xylariaceae</taxon>
        <taxon>Xylaria</taxon>
    </lineage>
</organism>
<name>A0A4Z0Z2C8_9PEZI</name>
<dbReference type="Gene3D" id="1.20.1250.20">
    <property type="entry name" value="MFS general substrate transporter like domains"/>
    <property type="match status" value="1"/>
</dbReference>
<evidence type="ECO:0000256" key="2">
    <source>
        <dbReference type="ARBA" id="ARBA00022448"/>
    </source>
</evidence>
<feature type="compositionally biased region" description="Basic and acidic residues" evidence="8">
    <location>
        <begin position="986"/>
        <end position="1015"/>
    </location>
</feature>
<evidence type="ECO:0000256" key="3">
    <source>
        <dbReference type="ARBA" id="ARBA00022692"/>
    </source>
</evidence>
<comment type="caution">
    <text evidence="11">The sequence shown here is derived from an EMBL/GenBank/DDBJ whole genome shotgun (WGS) entry which is preliminary data.</text>
</comment>
<dbReference type="GO" id="GO:0016020">
    <property type="term" value="C:membrane"/>
    <property type="evidence" value="ECO:0007669"/>
    <property type="project" value="UniProtKB-SubCell"/>
</dbReference>
<evidence type="ECO:0000313" key="11">
    <source>
        <dbReference type="EMBL" id="TGJ82752.1"/>
    </source>
</evidence>